<evidence type="ECO:0008006" key="3">
    <source>
        <dbReference type="Google" id="ProtNLM"/>
    </source>
</evidence>
<dbReference type="RefSeq" id="WP_265381852.1">
    <property type="nucleotide sequence ID" value="NZ_CP110615.1"/>
</dbReference>
<accession>A0ABY6NWH1</accession>
<dbReference type="Gene3D" id="3.60.21.10">
    <property type="match status" value="1"/>
</dbReference>
<dbReference type="InterPro" id="IPR029052">
    <property type="entry name" value="Metallo-depent_PP-like"/>
</dbReference>
<evidence type="ECO:0000313" key="2">
    <source>
        <dbReference type="Proteomes" id="UP001164965"/>
    </source>
</evidence>
<dbReference type="Proteomes" id="UP001164965">
    <property type="component" value="Chromosome"/>
</dbReference>
<keyword evidence="2" id="KW-1185">Reference proteome</keyword>
<sequence>MSDLSKELLAKPVGPVVTARSRPEEDAFTRKIEVKGNVAEVVVRGAESDVDEDAATTFLRERGEDPDLWVPTGFRSSEWTMANGETGVSTRFSFARAAHAAESVRPPLDELLAELELHIPVAERPRGDHGFIVALGDMQFGKIDGDGVEGTLARTIGCLDRAADVLKHYRSRFDIGHVHIAWLGDHIEGFVSQGGANVWRTPLTLNEQIRLTRRVMLYALRLFADAATTVTMAAVPGNHGEPQRFSGKGLTRYDDSHDTESLIAVADAVELAPEAFGHVGFFVPDTDEMTVVLDVAGTRVAHAHGHQWKPGKHFDWWKGQAFGSSQLTHADLLLAGHLHHENVDSDGRRLFVQPPAMESESTWWRHSTGTGGNPGLVVAITKDGQTSPLEVVR</sequence>
<organism evidence="1 2">
    <name type="scientific">Rhodococcus antarcticus</name>
    <dbReference type="NCBI Taxonomy" id="2987751"/>
    <lineage>
        <taxon>Bacteria</taxon>
        <taxon>Bacillati</taxon>
        <taxon>Actinomycetota</taxon>
        <taxon>Actinomycetes</taxon>
        <taxon>Mycobacteriales</taxon>
        <taxon>Nocardiaceae</taxon>
        <taxon>Rhodococcus</taxon>
    </lineage>
</organism>
<evidence type="ECO:0000313" key="1">
    <source>
        <dbReference type="EMBL" id="UZJ23744.1"/>
    </source>
</evidence>
<protein>
    <recommendedName>
        <fullName evidence="3">Exonuclease</fullName>
    </recommendedName>
</protein>
<reference evidence="1" key="1">
    <citation type="submission" date="2022-10" db="EMBL/GenBank/DDBJ databases">
        <title>Rhodococcus sp.75.</title>
        <authorList>
            <person name="Sun M."/>
        </authorList>
    </citation>
    <scope>NUCLEOTIDE SEQUENCE</scope>
    <source>
        <strain evidence="1">75</strain>
    </source>
</reference>
<dbReference type="EMBL" id="CP110615">
    <property type="protein sequence ID" value="UZJ23744.1"/>
    <property type="molecule type" value="Genomic_DNA"/>
</dbReference>
<name>A0ABY6NWH1_9NOCA</name>
<proteinExistence type="predicted"/>
<dbReference type="SUPFAM" id="SSF56300">
    <property type="entry name" value="Metallo-dependent phosphatases"/>
    <property type="match status" value="1"/>
</dbReference>
<gene>
    <name evidence="1" type="ORF">RHODO2019_11055</name>
</gene>